<proteinExistence type="predicted"/>
<protein>
    <recommendedName>
        <fullName evidence="1">Reverse transcriptase domain-containing protein</fullName>
    </recommendedName>
</protein>
<dbReference type="Proteomes" id="UP000053555">
    <property type="component" value="Unassembled WGS sequence"/>
</dbReference>
<evidence type="ECO:0000259" key="1">
    <source>
        <dbReference type="Pfam" id="PF00078"/>
    </source>
</evidence>
<organism evidence="2">
    <name type="scientific">Glycine soja</name>
    <name type="common">Wild soybean</name>
    <dbReference type="NCBI Taxonomy" id="3848"/>
    <lineage>
        <taxon>Eukaryota</taxon>
        <taxon>Viridiplantae</taxon>
        <taxon>Streptophyta</taxon>
        <taxon>Embryophyta</taxon>
        <taxon>Tracheophyta</taxon>
        <taxon>Spermatophyta</taxon>
        <taxon>Magnoliopsida</taxon>
        <taxon>eudicotyledons</taxon>
        <taxon>Gunneridae</taxon>
        <taxon>Pentapetalae</taxon>
        <taxon>rosids</taxon>
        <taxon>fabids</taxon>
        <taxon>Fabales</taxon>
        <taxon>Fabaceae</taxon>
        <taxon>Papilionoideae</taxon>
        <taxon>50 kb inversion clade</taxon>
        <taxon>NPAAA clade</taxon>
        <taxon>indigoferoid/millettioid clade</taxon>
        <taxon>Phaseoleae</taxon>
        <taxon>Glycine</taxon>
        <taxon>Glycine subgen. Soja</taxon>
    </lineage>
</organism>
<dbReference type="PANTHER" id="PTHR31635">
    <property type="entry name" value="REVERSE TRANSCRIPTASE DOMAIN-CONTAINING PROTEIN-RELATED"/>
    <property type="match status" value="1"/>
</dbReference>
<dbReference type="InterPro" id="IPR000477">
    <property type="entry name" value="RT_dom"/>
</dbReference>
<gene>
    <name evidence="2" type="ORF">glysoja_049527</name>
</gene>
<evidence type="ECO:0000313" key="2">
    <source>
        <dbReference type="EMBL" id="KHN42567.1"/>
    </source>
</evidence>
<dbReference type="EMBL" id="KN644335">
    <property type="protein sequence ID" value="KHN42567.1"/>
    <property type="molecule type" value="Genomic_DNA"/>
</dbReference>
<feature type="non-terminal residue" evidence="2">
    <location>
        <position position="1"/>
    </location>
</feature>
<feature type="non-terminal residue" evidence="2">
    <location>
        <position position="74"/>
    </location>
</feature>
<dbReference type="Pfam" id="PF00078">
    <property type="entry name" value="RVT_1"/>
    <property type="match status" value="1"/>
</dbReference>
<feature type="domain" description="Reverse transcriptase" evidence="1">
    <location>
        <begin position="2"/>
        <end position="74"/>
    </location>
</feature>
<name>A0A0B2SE43_GLYSO</name>
<accession>A0A0B2SE43</accession>
<dbReference type="AlphaFoldDB" id="A0A0B2SE43"/>
<reference evidence="2" key="1">
    <citation type="submission" date="2014-07" db="EMBL/GenBank/DDBJ databases">
        <title>Identification of a novel salt tolerance gene in wild soybean by whole-genome sequencing.</title>
        <authorList>
            <person name="Lam H.-M."/>
            <person name="Qi X."/>
            <person name="Li M.-W."/>
            <person name="Liu X."/>
            <person name="Xie M."/>
            <person name="Ni M."/>
            <person name="Xu X."/>
        </authorList>
    </citation>
    <scope>NUCLEOTIDE SEQUENCE [LARGE SCALE GENOMIC DNA]</scope>
    <source>
        <tissue evidence="2">Root</tissue>
    </source>
</reference>
<sequence>EFRPISLIGCVYKILAKTLANRLKLVLPDIIDERQFAFIQGRHLLHSVLIANEVVEEAKSSQKPCLVFKVDFEK</sequence>
<dbReference type="PANTHER" id="PTHR31635:SF196">
    <property type="entry name" value="REVERSE TRANSCRIPTASE DOMAIN-CONTAINING PROTEIN-RELATED"/>
    <property type="match status" value="1"/>
</dbReference>